<dbReference type="Proteomes" id="UP000443582">
    <property type="component" value="Unassembled WGS sequence"/>
</dbReference>
<dbReference type="PANTHER" id="PTHR34700:SF4">
    <property type="entry name" value="PHAGE-LIKE ELEMENT PBSX PROTEIN XKDP"/>
    <property type="match status" value="1"/>
</dbReference>
<dbReference type="PANTHER" id="PTHR34700">
    <property type="entry name" value="POTASSIUM BINDING PROTEIN KBP"/>
    <property type="match status" value="1"/>
</dbReference>
<feature type="domain" description="LysM" evidence="1">
    <location>
        <begin position="160"/>
        <end position="210"/>
    </location>
</feature>
<evidence type="ECO:0000259" key="1">
    <source>
        <dbReference type="SMART" id="SM00257"/>
    </source>
</evidence>
<dbReference type="InterPro" id="IPR036779">
    <property type="entry name" value="LysM_dom_sf"/>
</dbReference>
<dbReference type="PROSITE" id="PS51257">
    <property type="entry name" value="PROKAR_LIPOPROTEIN"/>
    <property type="match status" value="1"/>
</dbReference>
<comment type="caution">
    <text evidence="2">The sequence shown here is derived from an EMBL/GenBank/DDBJ whole genome shotgun (WGS) entry which is preliminary data.</text>
</comment>
<dbReference type="CDD" id="cd00118">
    <property type="entry name" value="LysM"/>
    <property type="match status" value="1"/>
</dbReference>
<evidence type="ECO:0000313" key="2">
    <source>
        <dbReference type="EMBL" id="RZF22716.1"/>
    </source>
</evidence>
<name>A0ABY0IID0_9BACT</name>
<dbReference type="SMART" id="SM00257">
    <property type="entry name" value="LysM"/>
    <property type="match status" value="2"/>
</dbReference>
<keyword evidence="3" id="KW-1185">Reference proteome</keyword>
<reference evidence="3" key="1">
    <citation type="journal article" date="2019" name="Int. J. Syst. Evol. Microbiol.">
        <title>Halobacteriovorax valvorus sp. nov., a novel prokaryotic predator isolated from coastal seawater of China.</title>
        <authorList>
            <person name="Chen M.-X."/>
        </authorList>
    </citation>
    <scope>NUCLEOTIDE SEQUENCE [LARGE SCALE GENOMIC DNA]</scope>
    <source>
        <strain evidence="3">BL9</strain>
    </source>
</reference>
<feature type="domain" description="LysM" evidence="1">
    <location>
        <begin position="101"/>
        <end position="145"/>
    </location>
</feature>
<dbReference type="EMBL" id="QDKL01000001">
    <property type="protein sequence ID" value="RZF22716.1"/>
    <property type="molecule type" value="Genomic_DNA"/>
</dbReference>
<dbReference type="Gene3D" id="3.10.350.10">
    <property type="entry name" value="LysM domain"/>
    <property type="match status" value="2"/>
</dbReference>
<proteinExistence type="predicted"/>
<dbReference type="InterPro" id="IPR052196">
    <property type="entry name" value="Bact_Kbp"/>
</dbReference>
<accession>A0ABY0IID0</accession>
<organism evidence="2 3">
    <name type="scientific">Halobacteriovorax vibrionivorans</name>
    <dbReference type="NCBI Taxonomy" id="2152716"/>
    <lineage>
        <taxon>Bacteria</taxon>
        <taxon>Pseudomonadati</taxon>
        <taxon>Bdellovibrionota</taxon>
        <taxon>Bacteriovoracia</taxon>
        <taxon>Bacteriovoracales</taxon>
        <taxon>Halobacteriovoraceae</taxon>
        <taxon>Halobacteriovorax</taxon>
    </lineage>
</organism>
<dbReference type="Pfam" id="PF01476">
    <property type="entry name" value="LysM"/>
    <property type="match status" value="2"/>
</dbReference>
<gene>
    <name evidence="2" type="ORF">DAY19_02785</name>
</gene>
<sequence length="241" mass="28322">MKSNSILSSIVILLTLQSCSFDSYNLVEQLGMEESKSEEVVVSEDEMVFDLGEVTAQKEHSILRSDSIFEDVPKTKLIEKEISFNDIKRGPASADEEAFDYYVVKQHDTAMKIAFYLYKDIRRWKDIKRLNGTTNLFTGQKIKVPVVPEVLDYTRPEGDPYLIKKDDTLGRISQKVYDGRSRYWINIWDNNKEVIDDYDLIFPGFTLYYKDYQTVRKEYHEVRKKYDFSNPKRRDISSIKN</sequence>
<protein>
    <submittedName>
        <fullName evidence="2">LysM peptidoglycan-binding domain-containing protein</fullName>
    </submittedName>
</protein>
<evidence type="ECO:0000313" key="3">
    <source>
        <dbReference type="Proteomes" id="UP000443582"/>
    </source>
</evidence>
<dbReference type="InterPro" id="IPR018392">
    <property type="entry name" value="LysM"/>
</dbReference>
<dbReference type="RefSeq" id="WP_114705660.1">
    <property type="nucleotide sequence ID" value="NZ_QDKL01000001.1"/>
</dbReference>